<dbReference type="Proteomes" id="UP000803844">
    <property type="component" value="Unassembled WGS sequence"/>
</dbReference>
<keyword evidence="3" id="KW-1185">Reference proteome</keyword>
<sequence length="337" mass="37944">MPPTTPQRGQRSANSSTSTSPTTPSTPSPFRSPSVSPQKLDALLRLPNFTFRRPATRGRNKGANPFHPTLRATIARALGAETRTGRAGRQATVARRVGLVFRHAVRTHRLFPSFELETEHFWDAVLDGLRREDGELATALRGGVVMEVVGVYADAYVREHGEGEGREEEEEEEEEEELRGKGKSPATPPPPPPRKALLDAVREWCEIFREYRHDKTERMAERDAPAYPPRKKGEMDGAYIARLQAAAEEVAANRARQEAKARRVKQVSEMEHEKDRMLWYAAMDRLDGRLNEMEWENRLLQVGGTEEDDPWVPWKVQVEGLGLFEESDEDGGQAGVL</sequence>
<feature type="region of interest" description="Disordered" evidence="1">
    <location>
        <begin position="159"/>
        <end position="196"/>
    </location>
</feature>
<organism evidence="2 3">
    <name type="scientific">Cryphonectria parasitica (strain ATCC 38755 / EP155)</name>
    <dbReference type="NCBI Taxonomy" id="660469"/>
    <lineage>
        <taxon>Eukaryota</taxon>
        <taxon>Fungi</taxon>
        <taxon>Dikarya</taxon>
        <taxon>Ascomycota</taxon>
        <taxon>Pezizomycotina</taxon>
        <taxon>Sordariomycetes</taxon>
        <taxon>Sordariomycetidae</taxon>
        <taxon>Diaporthales</taxon>
        <taxon>Cryphonectriaceae</taxon>
        <taxon>Cryphonectria-Endothia species complex</taxon>
        <taxon>Cryphonectria</taxon>
    </lineage>
</organism>
<accession>A0A9P4XYZ1</accession>
<dbReference type="RefSeq" id="XP_040774321.1">
    <property type="nucleotide sequence ID" value="XM_040920680.1"/>
</dbReference>
<feature type="compositionally biased region" description="Polar residues" evidence="1">
    <location>
        <begin position="1"/>
        <end position="14"/>
    </location>
</feature>
<feature type="compositionally biased region" description="Low complexity" evidence="1">
    <location>
        <begin position="15"/>
        <end position="36"/>
    </location>
</feature>
<evidence type="ECO:0000256" key="1">
    <source>
        <dbReference type="SAM" id="MobiDB-lite"/>
    </source>
</evidence>
<protein>
    <submittedName>
        <fullName evidence="2">Uncharacterized protein</fullName>
    </submittedName>
</protein>
<gene>
    <name evidence="2" type="ORF">M406DRAFT_331884</name>
</gene>
<dbReference type="EMBL" id="MU032349">
    <property type="protein sequence ID" value="KAF3763360.1"/>
    <property type="molecule type" value="Genomic_DNA"/>
</dbReference>
<reference evidence="2" key="1">
    <citation type="journal article" date="2020" name="Phytopathology">
        <title>Genome sequence of the chestnut blight fungus Cryphonectria parasitica EP155: A fundamental resource for an archetypical invasive plant pathogen.</title>
        <authorList>
            <person name="Crouch J.A."/>
            <person name="Dawe A."/>
            <person name="Aerts A."/>
            <person name="Barry K."/>
            <person name="Churchill A.C.L."/>
            <person name="Grimwood J."/>
            <person name="Hillman B."/>
            <person name="Milgroom M.G."/>
            <person name="Pangilinan J."/>
            <person name="Smith M."/>
            <person name="Salamov A."/>
            <person name="Schmutz J."/>
            <person name="Yadav J."/>
            <person name="Grigoriev I.V."/>
            <person name="Nuss D."/>
        </authorList>
    </citation>
    <scope>NUCLEOTIDE SEQUENCE</scope>
    <source>
        <strain evidence="2">EP155</strain>
    </source>
</reference>
<feature type="compositionally biased region" description="Acidic residues" evidence="1">
    <location>
        <begin position="165"/>
        <end position="177"/>
    </location>
</feature>
<evidence type="ECO:0000313" key="3">
    <source>
        <dbReference type="Proteomes" id="UP000803844"/>
    </source>
</evidence>
<dbReference type="AlphaFoldDB" id="A0A9P4XYZ1"/>
<comment type="caution">
    <text evidence="2">The sequence shown here is derived from an EMBL/GenBank/DDBJ whole genome shotgun (WGS) entry which is preliminary data.</text>
</comment>
<feature type="region of interest" description="Disordered" evidence="1">
    <location>
        <begin position="1"/>
        <end position="36"/>
    </location>
</feature>
<name>A0A9P4XYZ1_CRYP1</name>
<dbReference type="GeneID" id="63837809"/>
<proteinExistence type="predicted"/>
<evidence type="ECO:0000313" key="2">
    <source>
        <dbReference type="EMBL" id="KAF3763360.1"/>
    </source>
</evidence>